<evidence type="ECO:0000313" key="1">
    <source>
        <dbReference type="EMBL" id="KAH9806130.1"/>
    </source>
</evidence>
<gene>
    <name evidence="1" type="ORF">KPL71_002662</name>
</gene>
<reference evidence="2" key="1">
    <citation type="journal article" date="2023" name="Hortic. Res.">
        <title>A chromosome-level phased genome enabling allele-level studies in sweet orange: a case study on citrus Huanglongbing tolerance.</title>
        <authorList>
            <person name="Wu B."/>
            <person name="Yu Q."/>
            <person name="Deng Z."/>
            <person name="Duan Y."/>
            <person name="Luo F."/>
            <person name="Gmitter F. Jr."/>
        </authorList>
    </citation>
    <scope>NUCLEOTIDE SEQUENCE [LARGE SCALE GENOMIC DNA]</scope>
    <source>
        <strain evidence="2">cv. Valencia</strain>
    </source>
</reference>
<sequence>MYAFTGSSITSFPSIKSRIALQFCTTSKNLGQGFCLQSNNKKKMRIQMKILMMACLVLCLISTAYAAQGNAVYYDPPYTKSACYQNQDHGTMVTGVSDALWDGGRACGRRYKVQCVRGANTAPHPCHDGASVEVEVVDYCRQPCNGVLNLSKDAFAVIADTVAGKVQVEYNPV</sequence>
<name>A0ACB8P705_CITSI</name>
<proteinExistence type="predicted"/>
<organism evidence="1 2">
    <name type="scientific">Citrus sinensis</name>
    <name type="common">Sweet orange</name>
    <name type="synonym">Citrus aurantium var. sinensis</name>
    <dbReference type="NCBI Taxonomy" id="2711"/>
    <lineage>
        <taxon>Eukaryota</taxon>
        <taxon>Viridiplantae</taxon>
        <taxon>Streptophyta</taxon>
        <taxon>Embryophyta</taxon>
        <taxon>Tracheophyta</taxon>
        <taxon>Spermatophyta</taxon>
        <taxon>Magnoliopsida</taxon>
        <taxon>eudicotyledons</taxon>
        <taxon>Gunneridae</taxon>
        <taxon>Pentapetalae</taxon>
        <taxon>rosids</taxon>
        <taxon>malvids</taxon>
        <taxon>Sapindales</taxon>
        <taxon>Rutaceae</taxon>
        <taxon>Aurantioideae</taxon>
        <taxon>Citrus</taxon>
    </lineage>
</organism>
<keyword evidence="2" id="KW-1185">Reference proteome</keyword>
<evidence type="ECO:0000313" key="2">
    <source>
        <dbReference type="Proteomes" id="UP000829398"/>
    </source>
</evidence>
<comment type="caution">
    <text evidence="1">The sequence shown here is derived from an EMBL/GenBank/DDBJ whole genome shotgun (WGS) entry which is preliminary data.</text>
</comment>
<dbReference type="Proteomes" id="UP000829398">
    <property type="component" value="Chromosome 1"/>
</dbReference>
<dbReference type="EMBL" id="CM039170">
    <property type="protein sequence ID" value="KAH9806130.1"/>
    <property type="molecule type" value="Genomic_DNA"/>
</dbReference>
<accession>A0ACB8P705</accession>
<protein>
    <submittedName>
        <fullName evidence="1">EG45-like domain containing protein 2</fullName>
    </submittedName>
</protein>